<dbReference type="AlphaFoldDB" id="A0A6M3XX46"/>
<proteinExistence type="predicted"/>
<evidence type="ECO:0000313" key="1">
    <source>
        <dbReference type="EMBL" id="QJI00866.1"/>
    </source>
</evidence>
<reference evidence="1" key="1">
    <citation type="submission" date="2020-03" db="EMBL/GenBank/DDBJ databases">
        <title>The deep terrestrial virosphere.</title>
        <authorList>
            <person name="Holmfeldt K."/>
            <person name="Nilsson E."/>
            <person name="Simone D."/>
            <person name="Lopez-Fernandez M."/>
            <person name="Wu X."/>
            <person name="de Brujin I."/>
            <person name="Lundin D."/>
            <person name="Andersson A."/>
            <person name="Bertilsson S."/>
            <person name="Dopson M."/>
        </authorList>
    </citation>
    <scope>NUCLEOTIDE SEQUENCE</scope>
    <source>
        <strain evidence="1">TM448B02147</strain>
    </source>
</reference>
<name>A0A6M3XX46_9ZZZZ</name>
<sequence length="71" mass="8275">MKRMIAITVEVASERHCHNDCPYMEHSVLGYCCILFGNRLGLLWDTTRFKNGYSRTEACCKGQSKMKRRTQ</sequence>
<organism evidence="1">
    <name type="scientific">viral metagenome</name>
    <dbReference type="NCBI Taxonomy" id="1070528"/>
    <lineage>
        <taxon>unclassified sequences</taxon>
        <taxon>metagenomes</taxon>
        <taxon>organismal metagenomes</taxon>
    </lineage>
</organism>
<protein>
    <submittedName>
        <fullName evidence="1">Uncharacterized protein</fullName>
    </submittedName>
</protein>
<dbReference type="EMBL" id="MT144882">
    <property type="protein sequence ID" value="QJI00866.1"/>
    <property type="molecule type" value="Genomic_DNA"/>
</dbReference>
<gene>
    <name evidence="1" type="ORF">TM448B02147_0002</name>
</gene>
<accession>A0A6M3XX46</accession>